<dbReference type="EMBL" id="CP002859">
    <property type="protein sequence ID" value="AEI49987.1"/>
    <property type="molecule type" value="Genomic_DNA"/>
</dbReference>
<name>A0A7U3ZML9_RUNSL</name>
<protein>
    <submittedName>
        <fullName evidence="1">Uncharacterized protein</fullName>
    </submittedName>
</protein>
<dbReference type="AlphaFoldDB" id="A0A7U3ZML9"/>
<evidence type="ECO:0000313" key="2">
    <source>
        <dbReference type="Proteomes" id="UP000000493"/>
    </source>
</evidence>
<accession>A0A7U3ZML9</accession>
<dbReference type="Proteomes" id="UP000000493">
    <property type="component" value="Chromosome"/>
</dbReference>
<sequence length="36" mass="4143">MPFSIGRKAAGYFWASLSDFFLNMLFNNSFAEHIVL</sequence>
<reference evidence="2" key="1">
    <citation type="submission" date="2011-06" db="EMBL/GenBank/DDBJ databases">
        <title>The complete genome of chromosome of Runella slithyformis DSM 19594.</title>
        <authorList>
            <consortium name="US DOE Joint Genome Institute (JGI-PGF)"/>
            <person name="Lucas S."/>
            <person name="Han J."/>
            <person name="Lapidus A."/>
            <person name="Bruce D."/>
            <person name="Goodwin L."/>
            <person name="Pitluck S."/>
            <person name="Peters L."/>
            <person name="Kyrpides N."/>
            <person name="Mavromatis K."/>
            <person name="Ivanova N."/>
            <person name="Ovchinnikova G."/>
            <person name="Zhang X."/>
            <person name="Misra M."/>
            <person name="Detter J.C."/>
            <person name="Tapia R."/>
            <person name="Han C."/>
            <person name="Land M."/>
            <person name="Hauser L."/>
            <person name="Markowitz V."/>
            <person name="Cheng J.-F."/>
            <person name="Hugenholtz P."/>
            <person name="Woyke T."/>
            <person name="Wu D."/>
            <person name="Tindall B."/>
            <person name="Faehrich R."/>
            <person name="Brambilla E."/>
            <person name="Klenk H.-P."/>
            <person name="Eisen J.A."/>
        </authorList>
    </citation>
    <scope>NUCLEOTIDE SEQUENCE [LARGE SCALE GENOMIC DNA]</scope>
    <source>
        <strain evidence="2">ATCC 29530 / DSM 19594 / LMG 11500 / NCIMB 11436 / LSU 4</strain>
    </source>
</reference>
<proteinExistence type="predicted"/>
<evidence type="ECO:0000313" key="1">
    <source>
        <dbReference type="EMBL" id="AEI49987.1"/>
    </source>
</evidence>
<organism evidence="1 2">
    <name type="scientific">Runella slithyformis (strain ATCC 29530 / DSM 19594 / LMG 11500 / NCIMB 11436 / LSU 4)</name>
    <dbReference type="NCBI Taxonomy" id="761193"/>
    <lineage>
        <taxon>Bacteria</taxon>
        <taxon>Pseudomonadati</taxon>
        <taxon>Bacteroidota</taxon>
        <taxon>Cytophagia</taxon>
        <taxon>Cytophagales</taxon>
        <taxon>Spirosomataceae</taxon>
        <taxon>Runella</taxon>
    </lineage>
</organism>
<dbReference type="KEGG" id="rsi:Runsl_3629"/>
<reference evidence="1 2" key="2">
    <citation type="journal article" date="2012" name="Stand. Genomic Sci.">
        <title>Complete genome sequence of the aquatic bacterium Runella slithyformis type strain (LSU 4(T)).</title>
        <authorList>
            <person name="Copeland A."/>
            <person name="Zhang X."/>
            <person name="Misra M."/>
            <person name="Lapidus A."/>
            <person name="Nolan M."/>
            <person name="Lucas S."/>
            <person name="Deshpande S."/>
            <person name="Cheng J.F."/>
            <person name="Tapia R."/>
            <person name="Goodwin L.A."/>
            <person name="Pitluck S."/>
            <person name="Liolios K."/>
            <person name="Pagani I."/>
            <person name="Ivanova N."/>
            <person name="Mikhailova N."/>
            <person name="Pati A."/>
            <person name="Chen A."/>
            <person name="Palaniappan K."/>
            <person name="Land M."/>
            <person name="Hauser L."/>
            <person name="Pan C."/>
            <person name="Jeffries C.D."/>
            <person name="Detter J.C."/>
            <person name="Brambilla E.M."/>
            <person name="Rohde M."/>
            <person name="Djao O.D."/>
            <person name="Goker M."/>
            <person name="Sikorski J."/>
            <person name="Tindall B.J."/>
            <person name="Woyke T."/>
            <person name="Bristow J."/>
            <person name="Eisen J.A."/>
            <person name="Markowitz V."/>
            <person name="Hugenholtz P."/>
            <person name="Kyrpides N.C."/>
            <person name="Klenk H.P."/>
            <person name="Mavromatis K."/>
        </authorList>
    </citation>
    <scope>NUCLEOTIDE SEQUENCE [LARGE SCALE GENOMIC DNA]</scope>
    <source>
        <strain evidence="2">ATCC 29530 / DSM 19594 / LMG 11500 / NCIMB 11436 / LSU 4</strain>
    </source>
</reference>
<keyword evidence="2" id="KW-1185">Reference proteome</keyword>
<gene>
    <name evidence="1" type="ordered locus">Runsl_3629</name>
</gene>